<evidence type="ECO:0000256" key="2">
    <source>
        <dbReference type="SAM" id="Coils"/>
    </source>
</evidence>
<gene>
    <name evidence="3" type="ORF">HRUBRA_02146</name>
</gene>
<dbReference type="AlphaFoldDB" id="A0A095XUB5"/>
<organism evidence="3 4">
    <name type="scientific">Pseudohaliea rubra DSM 19751</name>
    <dbReference type="NCBI Taxonomy" id="1265313"/>
    <lineage>
        <taxon>Bacteria</taxon>
        <taxon>Pseudomonadati</taxon>
        <taxon>Pseudomonadota</taxon>
        <taxon>Gammaproteobacteria</taxon>
        <taxon>Cellvibrionales</taxon>
        <taxon>Halieaceae</taxon>
        <taxon>Pseudohaliea</taxon>
    </lineage>
</organism>
<comment type="caution">
    <text evidence="3">The sequence shown here is derived from an EMBL/GenBank/DDBJ whole genome shotgun (WGS) entry which is preliminary data.</text>
</comment>
<dbReference type="STRING" id="1265313.HRUBRA_02146"/>
<feature type="coiled-coil region" evidence="2">
    <location>
        <begin position="44"/>
        <end position="71"/>
    </location>
</feature>
<keyword evidence="4" id="KW-1185">Reference proteome</keyword>
<dbReference type="GO" id="GO:0015562">
    <property type="term" value="F:efflux transmembrane transporter activity"/>
    <property type="evidence" value="ECO:0007669"/>
    <property type="project" value="InterPro"/>
</dbReference>
<keyword evidence="2" id="KW-0175">Coiled coil</keyword>
<proteinExistence type="inferred from homology"/>
<evidence type="ECO:0000313" key="3">
    <source>
        <dbReference type="EMBL" id="KGE03281.1"/>
    </source>
</evidence>
<evidence type="ECO:0000313" key="4">
    <source>
        <dbReference type="Proteomes" id="UP000029640"/>
    </source>
</evidence>
<protein>
    <recommendedName>
        <fullName evidence="5">Type I secretion outer membrane protein, TolC</fullName>
    </recommendedName>
</protein>
<dbReference type="HOGENOM" id="CLU_609379_0_0_6"/>
<dbReference type="Gene3D" id="1.20.1600.10">
    <property type="entry name" value="Outer membrane efflux proteins (OEP)"/>
    <property type="match status" value="1"/>
</dbReference>
<feature type="coiled-coil region" evidence="2">
    <location>
        <begin position="167"/>
        <end position="215"/>
    </location>
</feature>
<dbReference type="InterPro" id="IPR010131">
    <property type="entry name" value="MdtP/NodT-like"/>
</dbReference>
<dbReference type="RefSeq" id="WP_035517619.1">
    <property type="nucleotide sequence ID" value="NZ_KN234784.1"/>
</dbReference>
<dbReference type="Proteomes" id="UP000029640">
    <property type="component" value="Unassembled WGS sequence"/>
</dbReference>
<dbReference type="InterPro" id="IPR003423">
    <property type="entry name" value="OMP_efflux"/>
</dbReference>
<dbReference type="eggNOG" id="COG1538">
    <property type="taxonomic scope" value="Bacteria"/>
</dbReference>
<dbReference type="EMBL" id="AUVB01000061">
    <property type="protein sequence ID" value="KGE03281.1"/>
    <property type="molecule type" value="Genomic_DNA"/>
</dbReference>
<name>A0A095XUB5_9GAMM</name>
<sequence>MCQSTEERGLIAPAALRLCCCLALIVGFQSPAQGTTFAELERGLLANNAQLRAAEQQLEAARRSAEAVAFERWSPDVRLGVSSALSRTESGIDSSDAVAIERNEVNVGFTSSLNIFDSGAANIQTRLASNALDRERIQYTKTLISLYTDLYIAYASLSVTADEIAENEALLERQRNLETQLKAMLEAGTIDKPQLQSLQETLFDIEGAIVNLSRQRQQDIERLWNLTQTSISESKDAFDSIPDADLSELDGIERLFPDSVMASQLWIDNPDVVLAELTLAAEELRYSASEAAFGPSVSGNFQAGLSETLSPDAAFKSPESGSLSGTLQLSIPIFDNGVRRSRRSAAAARQSASLDQVVQAKRDFVNDVNRSLFTLRAAQERRDLLRERLALASEAVSDSEDLVTSGRRTLFDFAQSLQREIDARSAFYRAKLDVFKARVNLLALLGIYR</sequence>
<dbReference type="SUPFAM" id="SSF56954">
    <property type="entry name" value="Outer membrane efflux proteins (OEP)"/>
    <property type="match status" value="1"/>
</dbReference>
<dbReference type="Pfam" id="PF02321">
    <property type="entry name" value="OEP"/>
    <property type="match status" value="2"/>
</dbReference>
<accession>A0A095XUB5</accession>
<reference evidence="3 4" key="1">
    <citation type="journal article" date="2014" name="Genome Announc.">
        <title>Genome Sequence of Gammaproteobacterial Pseudohaliea rubra Type Strain DSM 19751, Isolated from Coastal Seawater of the Mediterranean Sea.</title>
        <authorList>
            <person name="Spring S."/>
            <person name="Fiebig A."/>
            <person name="Riedel T."/>
            <person name="Goker M."/>
            <person name="Klenk H.P."/>
        </authorList>
    </citation>
    <scope>NUCLEOTIDE SEQUENCE [LARGE SCALE GENOMIC DNA]</scope>
    <source>
        <strain evidence="3 4">DSM 19751</strain>
    </source>
</reference>
<evidence type="ECO:0000256" key="1">
    <source>
        <dbReference type="ARBA" id="ARBA00007613"/>
    </source>
</evidence>
<dbReference type="PANTHER" id="PTHR30203">
    <property type="entry name" value="OUTER MEMBRANE CATION EFFLUX PROTEIN"/>
    <property type="match status" value="1"/>
</dbReference>
<comment type="similarity">
    <text evidence="1">Belongs to the outer membrane factor (OMF) (TC 1.B.17) family.</text>
</comment>
<evidence type="ECO:0008006" key="5">
    <source>
        <dbReference type="Google" id="ProtNLM"/>
    </source>
</evidence>